<feature type="compositionally biased region" description="Polar residues" evidence="3">
    <location>
        <begin position="112"/>
        <end position="123"/>
    </location>
</feature>
<keyword evidence="1" id="KW-0479">Metal-binding</keyword>
<evidence type="ECO:0000256" key="1">
    <source>
        <dbReference type="ARBA" id="ARBA00022723"/>
    </source>
</evidence>
<dbReference type="Proteomes" id="UP001642482">
    <property type="component" value="Unassembled WGS sequence"/>
</dbReference>
<organism evidence="5 6">
    <name type="scientific">Sporothrix eucalyptigena</name>
    <dbReference type="NCBI Taxonomy" id="1812306"/>
    <lineage>
        <taxon>Eukaryota</taxon>
        <taxon>Fungi</taxon>
        <taxon>Dikarya</taxon>
        <taxon>Ascomycota</taxon>
        <taxon>Pezizomycotina</taxon>
        <taxon>Sordariomycetes</taxon>
        <taxon>Sordariomycetidae</taxon>
        <taxon>Ophiostomatales</taxon>
        <taxon>Ophiostomataceae</taxon>
        <taxon>Sporothrix</taxon>
    </lineage>
</organism>
<dbReference type="InterPro" id="IPR050987">
    <property type="entry name" value="AtrR-like"/>
</dbReference>
<dbReference type="Pfam" id="PF00172">
    <property type="entry name" value="Zn_clus"/>
    <property type="match status" value="1"/>
</dbReference>
<dbReference type="InterPro" id="IPR036864">
    <property type="entry name" value="Zn2-C6_fun-type_DNA-bd_sf"/>
</dbReference>
<dbReference type="InterPro" id="IPR007219">
    <property type="entry name" value="XnlR_reg_dom"/>
</dbReference>
<name>A0ABP0CUA9_9PEZI</name>
<dbReference type="InterPro" id="IPR001138">
    <property type="entry name" value="Zn2Cys6_DnaBD"/>
</dbReference>
<gene>
    <name evidence="5" type="ORF">SEUCBS140593_009060</name>
</gene>
<feature type="domain" description="Zn(2)-C6 fungal-type" evidence="4">
    <location>
        <begin position="17"/>
        <end position="49"/>
    </location>
</feature>
<dbReference type="CDD" id="cd00067">
    <property type="entry name" value="GAL4"/>
    <property type="match status" value="1"/>
</dbReference>
<dbReference type="PROSITE" id="PS50048">
    <property type="entry name" value="ZN2_CY6_FUNGAL_2"/>
    <property type="match status" value="1"/>
</dbReference>
<dbReference type="PANTHER" id="PTHR46910:SF5">
    <property type="entry name" value="ZN(II)2CYS6 TRANSCRIPTION FACTOR (EUROFUNG)"/>
    <property type="match status" value="1"/>
</dbReference>
<proteinExistence type="predicted"/>
<evidence type="ECO:0000256" key="3">
    <source>
        <dbReference type="SAM" id="MobiDB-lite"/>
    </source>
</evidence>
<comment type="caution">
    <text evidence="5">The sequence shown here is derived from an EMBL/GenBank/DDBJ whole genome shotgun (WGS) entry which is preliminary data.</text>
</comment>
<dbReference type="CDD" id="cd12148">
    <property type="entry name" value="fungal_TF_MHR"/>
    <property type="match status" value="1"/>
</dbReference>
<accession>A0ABP0CUA9</accession>
<evidence type="ECO:0000313" key="5">
    <source>
        <dbReference type="EMBL" id="CAK7234779.1"/>
    </source>
</evidence>
<dbReference type="SUPFAM" id="SSF57701">
    <property type="entry name" value="Zn2/Cys6 DNA-binding domain"/>
    <property type="match status" value="1"/>
</dbReference>
<dbReference type="SMART" id="SM00066">
    <property type="entry name" value="GAL4"/>
    <property type="match status" value="1"/>
</dbReference>
<dbReference type="Pfam" id="PF04082">
    <property type="entry name" value="Fungal_trans"/>
    <property type="match status" value="1"/>
</dbReference>
<dbReference type="EMBL" id="CAWUHD010000138">
    <property type="protein sequence ID" value="CAK7234779.1"/>
    <property type="molecule type" value="Genomic_DNA"/>
</dbReference>
<sequence length="847" mass="92473">MSEQTDSSDMSGGHRRACDQCRARKIRCDKGPGPAPCSGCRTAQRDCRSTHLASRSKEVKHRVLISQHERKIDQFETRLAGIEGLLQDLNCSLSSLRDGGEDHGHSSGGMRTYTSPSGVSDANTAYEEQPSAATPGRQSKNTHAVTLSATSIGDDPSLFEGVANFEGTSSMTAQTAYASEFVEQAVTGNTPMQMDSSMSAQPDMRKALVALRKMAQQQQHRGNGQISRSPSKLFSRQKLVPRGGVCQLPLPPADVVLKLLREIRVTPPLAFKMSCSFLDVDDFIEACRDVYFATEDFGLSRFIIVNGGLFYLFEEKAATHKGGGRDSERAMFTKYQRLCGDNLETALANLPLFLPPSGEMVEALVVGVTYAIESSKFTLAWQLNSAAAAMCQTLGWHHVAPSPSDNKGLDSLRPGAFWFCYMIDKGLALRFGRTCVLPDWDISTPRDFFHGKGSKHIDKSTRDDPDNDPDSLNRIFNVWIRTGDILSQTYEHLYSPAALARSSQERADTARKLGSKAKQIWSEFEQLSPSSAFHDKFLGERSSHPDAGGSPDDWRRATLKRVLLSGQVGHLATLTLIYRAIPHERGPSSPFSSVSNSSLHAECISAARGAFRCHQACMALAADDPVAQVGHLHWTVLYSPFTPLIVLFCHVIETANQLRQARTSFVKEITSDLAQLEAFAASLQPLLSLSPAIARLHGLSRLLHQLATMYVQAKKAEDDAESAQPAQNTDAIEQDGEMQVDWAGIQGMGTDLGLYLSQLGFLPDPNSTLGSEALETQQSFDRQRAFTVGHASTGVMNPASAVGDPSINAGQPRLEEWFSGNTYVMGLVEDDLFDFGWNPLTGVDPGS</sequence>
<evidence type="ECO:0000259" key="4">
    <source>
        <dbReference type="PROSITE" id="PS50048"/>
    </source>
</evidence>
<evidence type="ECO:0000256" key="2">
    <source>
        <dbReference type="ARBA" id="ARBA00023242"/>
    </source>
</evidence>
<reference evidence="5 6" key="1">
    <citation type="submission" date="2024-01" db="EMBL/GenBank/DDBJ databases">
        <authorList>
            <person name="Allen C."/>
            <person name="Tagirdzhanova G."/>
        </authorList>
    </citation>
    <scope>NUCLEOTIDE SEQUENCE [LARGE SCALE GENOMIC DNA]</scope>
</reference>
<dbReference type="PANTHER" id="PTHR46910">
    <property type="entry name" value="TRANSCRIPTION FACTOR PDR1"/>
    <property type="match status" value="1"/>
</dbReference>
<dbReference type="Gene3D" id="4.10.240.10">
    <property type="entry name" value="Zn(2)-C6 fungal-type DNA-binding domain"/>
    <property type="match status" value="1"/>
</dbReference>
<keyword evidence="2" id="KW-0539">Nucleus</keyword>
<evidence type="ECO:0000313" key="6">
    <source>
        <dbReference type="Proteomes" id="UP001642482"/>
    </source>
</evidence>
<dbReference type="PROSITE" id="PS00463">
    <property type="entry name" value="ZN2_CY6_FUNGAL_1"/>
    <property type="match status" value="1"/>
</dbReference>
<dbReference type="SMART" id="SM00906">
    <property type="entry name" value="Fungal_trans"/>
    <property type="match status" value="1"/>
</dbReference>
<keyword evidence="6" id="KW-1185">Reference proteome</keyword>
<feature type="region of interest" description="Disordered" evidence="3">
    <location>
        <begin position="97"/>
        <end position="142"/>
    </location>
</feature>
<protein>
    <recommendedName>
        <fullName evidence="4">Zn(2)-C6 fungal-type domain-containing protein</fullName>
    </recommendedName>
</protein>